<dbReference type="OrthoDB" id="2966549at2"/>
<gene>
    <name evidence="1" type="ORF">D4T97_007590</name>
</gene>
<proteinExistence type="predicted"/>
<accession>A0A429Y1S2</accession>
<sequence length="134" mass="15806">MRVVFAASLEQKKMIKDLIDHLYHSVFPLYFDEVETKELIRWEVLNTPSEQEEWLETANDAYRIIVALQVLISLLELRSLPVDNEDYKKIFFRNKCILEKYGLSFPFTYNQFASLHNTGLAFSMFTSPANEYLI</sequence>
<protein>
    <submittedName>
        <fullName evidence="1">Uncharacterized protein</fullName>
    </submittedName>
</protein>
<evidence type="ECO:0000313" key="2">
    <source>
        <dbReference type="Proteomes" id="UP000287156"/>
    </source>
</evidence>
<comment type="caution">
    <text evidence="1">The sequence shown here is derived from an EMBL/GenBank/DDBJ whole genome shotgun (WGS) entry which is preliminary data.</text>
</comment>
<dbReference type="Proteomes" id="UP000287156">
    <property type="component" value="Unassembled WGS sequence"/>
</dbReference>
<keyword evidence="2" id="KW-1185">Reference proteome</keyword>
<reference evidence="1" key="1">
    <citation type="submission" date="2018-12" db="EMBL/GenBank/DDBJ databases">
        <authorList>
            <person name="Sun L."/>
            <person name="Chen Z."/>
        </authorList>
    </citation>
    <scope>NUCLEOTIDE SEQUENCE [LARGE SCALE GENOMIC DNA]</scope>
    <source>
        <strain evidence="1">3-2-2</strain>
    </source>
</reference>
<organism evidence="1 2">
    <name type="scientific">Siminovitchia acidinfaciens</name>
    <dbReference type="NCBI Taxonomy" id="2321395"/>
    <lineage>
        <taxon>Bacteria</taxon>
        <taxon>Bacillati</taxon>
        <taxon>Bacillota</taxon>
        <taxon>Bacilli</taxon>
        <taxon>Bacillales</taxon>
        <taxon>Bacillaceae</taxon>
        <taxon>Siminovitchia</taxon>
    </lineage>
</organism>
<name>A0A429Y1S2_9BACI</name>
<dbReference type="EMBL" id="QYTV02000003">
    <property type="protein sequence ID" value="RST75116.1"/>
    <property type="molecule type" value="Genomic_DNA"/>
</dbReference>
<dbReference type="AlphaFoldDB" id="A0A429Y1S2"/>
<dbReference type="InterPro" id="IPR020355">
    <property type="entry name" value="Uncharacterised_YhcU"/>
</dbReference>
<dbReference type="Pfam" id="PF17326">
    <property type="entry name" value="DUF5365"/>
    <property type="match status" value="1"/>
</dbReference>
<dbReference type="RefSeq" id="WP_126049304.1">
    <property type="nucleotide sequence ID" value="NZ_QYTV02000003.1"/>
</dbReference>
<evidence type="ECO:0000313" key="1">
    <source>
        <dbReference type="EMBL" id="RST75116.1"/>
    </source>
</evidence>